<proteinExistence type="inferred from homology"/>
<evidence type="ECO:0000256" key="6">
    <source>
        <dbReference type="ARBA" id="ARBA00022822"/>
    </source>
</evidence>
<dbReference type="Proteomes" id="UP001519288">
    <property type="component" value="Unassembled WGS sequence"/>
</dbReference>
<evidence type="ECO:0000256" key="9">
    <source>
        <dbReference type="HAMAP-Rule" id="MF_00135"/>
    </source>
</evidence>
<dbReference type="Pfam" id="PF00697">
    <property type="entry name" value="PRAI"/>
    <property type="match status" value="1"/>
</dbReference>
<keyword evidence="5 9" id="KW-0028">Amino-acid biosynthesis</keyword>
<reference evidence="11 12" key="1">
    <citation type="submission" date="2021-03" db="EMBL/GenBank/DDBJ databases">
        <title>Genomic Encyclopedia of Type Strains, Phase IV (KMG-IV): sequencing the most valuable type-strain genomes for metagenomic binning, comparative biology and taxonomic classification.</title>
        <authorList>
            <person name="Goeker M."/>
        </authorList>
    </citation>
    <scope>NUCLEOTIDE SEQUENCE [LARGE SCALE GENOMIC DNA]</scope>
    <source>
        <strain evidence="11 12">DSM 26806</strain>
    </source>
</reference>
<dbReference type="InterPro" id="IPR044643">
    <property type="entry name" value="TrpF_fam"/>
</dbReference>
<evidence type="ECO:0000313" key="12">
    <source>
        <dbReference type="Proteomes" id="UP001519288"/>
    </source>
</evidence>
<dbReference type="GO" id="GO:0004640">
    <property type="term" value="F:phosphoribosylanthranilate isomerase activity"/>
    <property type="evidence" value="ECO:0007669"/>
    <property type="project" value="UniProtKB-EC"/>
</dbReference>
<evidence type="ECO:0000256" key="1">
    <source>
        <dbReference type="ARBA" id="ARBA00001164"/>
    </source>
</evidence>
<dbReference type="SUPFAM" id="SSF51366">
    <property type="entry name" value="Ribulose-phoshate binding barrel"/>
    <property type="match status" value="1"/>
</dbReference>
<dbReference type="InterPro" id="IPR011060">
    <property type="entry name" value="RibuloseP-bd_barrel"/>
</dbReference>
<dbReference type="InterPro" id="IPR013785">
    <property type="entry name" value="Aldolase_TIM"/>
</dbReference>
<keyword evidence="8 9" id="KW-0413">Isomerase</keyword>
<comment type="pathway">
    <text evidence="2 9">Amino-acid biosynthesis; L-tryptophan biosynthesis; L-tryptophan from chorismate: step 3/5.</text>
</comment>
<evidence type="ECO:0000256" key="5">
    <source>
        <dbReference type="ARBA" id="ARBA00022605"/>
    </source>
</evidence>
<protein>
    <recommendedName>
        <fullName evidence="4 9">N-(5'-phosphoribosyl)anthranilate isomerase</fullName>
        <shortName evidence="9">PRAI</shortName>
        <ecNumber evidence="3 9">5.3.1.24</ecNumber>
    </recommendedName>
</protein>
<dbReference type="HAMAP" id="MF_00135">
    <property type="entry name" value="PRAI"/>
    <property type="match status" value="1"/>
</dbReference>
<accession>A0ABS4JCW0</accession>
<organism evidence="11 12">
    <name type="scientific">Paenibacillus shirakamiensis</name>
    <dbReference type="NCBI Taxonomy" id="1265935"/>
    <lineage>
        <taxon>Bacteria</taxon>
        <taxon>Bacillati</taxon>
        <taxon>Bacillota</taxon>
        <taxon>Bacilli</taxon>
        <taxon>Bacillales</taxon>
        <taxon>Paenibacillaceae</taxon>
        <taxon>Paenibacillus</taxon>
    </lineage>
</organism>
<evidence type="ECO:0000256" key="3">
    <source>
        <dbReference type="ARBA" id="ARBA00012572"/>
    </source>
</evidence>
<dbReference type="InterPro" id="IPR001240">
    <property type="entry name" value="PRAI_dom"/>
</dbReference>
<evidence type="ECO:0000256" key="4">
    <source>
        <dbReference type="ARBA" id="ARBA00022272"/>
    </source>
</evidence>
<gene>
    <name evidence="9" type="primary">trpF</name>
    <name evidence="11" type="ORF">J2Z69_000568</name>
</gene>
<dbReference type="PANTHER" id="PTHR42894">
    <property type="entry name" value="N-(5'-PHOSPHORIBOSYL)ANTHRANILATE ISOMERASE"/>
    <property type="match status" value="1"/>
</dbReference>
<dbReference type="PANTHER" id="PTHR42894:SF1">
    <property type="entry name" value="N-(5'-PHOSPHORIBOSYL)ANTHRANILATE ISOMERASE"/>
    <property type="match status" value="1"/>
</dbReference>
<sequence length="221" mass="24488">MSLQTTVKICGLQSVEVLKSMINLPVDHIGLVFAPSKRKITAQTAALLIEVLNQWTTQSRPRSVGVFVNPSLNELREVLVVAKLDIIQLHGQESPEFCQQIRSEFNIEVYKACSIHSQGLNVGYELESYRGTIDGMLLDTYDPLYGGGSGETFDWTRIESVQKWTNQVGIPLIIAGGLHPDNVQDLLYAYHPDGVDVSSGVETDGLKDVIKIMAFVERVKN</sequence>
<evidence type="ECO:0000256" key="8">
    <source>
        <dbReference type="ARBA" id="ARBA00023235"/>
    </source>
</evidence>
<keyword evidence="7 9" id="KW-0057">Aromatic amino acid biosynthesis</keyword>
<dbReference type="EMBL" id="JAGGLD010000001">
    <property type="protein sequence ID" value="MBP1999549.1"/>
    <property type="molecule type" value="Genomic_DNA"/>
</dbReference>
<evidence type="ECO:0000259" key="10">
    <source>
        <dbReference type="Pfam" id="PF00697"/>
    </source>
</evidence>
<evidence type="ECO:0000256" key="2">
    <source>
        <dbReference type="ARBA" id="ARBA00004664"/>
    </source>
</evidence>
<feature type="domain" description="N-(5'phosphoribosyl) anthranilate isomerase (PRAI)" evidence="10">
    <location>
        <begin position="7"/>
        <end position="217"/>
    </location>
</feature>
<dbReference type="CDD" id="cd00405">
    <property type="entry name" value="PRAI"/>
    <property type="match status" value="1"/>
</dbReference>
<comment type="similarity">
    <text evidence="9">Belongs to the TrpF family.</text>
</comment>
<dbReference type="Gene3D" id="3.20.20.70">
    <property type="entry name" value="Aldolase class I"/>
    <property type="match status" value="1"/>
</dbReference>
<dbReference type="RefSeq" id="WP_209858945.1">
    <property type="nucleotide sequence ID" value="NZ_JAGGLD010000001.1"/>
</dbReference>
<evidence type="ECO:0000313" key="11">
    <source>
        <dbReference type="EMBL" id="MBP1999549.1"/>
    </source>
</evidence>
<keyword evidence="6 9" id="KW-0822">Tryptophan biosynthesis</keyword>
<keyword evidence="12" id="KW-1185">Reference proteome</keyword>
<comment type="catalytic activity">
    <reaction evidence="1 9">
        <text>N-(5-phospho-beta-D-ribosyl)anthranilate = 1-(2-carboxyphenylamino)-1-deoxy-D-ribulose 5-phosphate</text>
        <dbReference type="Rhea" id="RHEA:21540"/>
        <dbReference type="ChEBI" id="CHEBI:18277"/>
        <dbReference type="ChEBI" id="CHEBI:58613"/>
        <dbReference type="EC" id="5.3.1.24"/>
    </reaction>
</comment>
<comment type="caution">
    <text evidence="11">The sequence shown here is derived from an EMBL/GenBank/DDBJ whole genome shotgun (WGS) entry which is preliminary data.</text>
</comment>
<evidence type="ECO:0000256" key="7">
    <source>
        <dbReference type="ARBA" id="ARBA00023141"/>
    </source>
</evidence>
<dbReference type="EC" id="5.3.1.24" evidence="3 9"/>
<name>A0ABS4JCW0_9BACL</name>